<dbReference type="PANTHER" id="PTHR30189">
    <property type="entry name" value="LPS-ASSEMBLY PROTEIN"/>
    <property type="match status" value="1"/>
</dbReference>
<evidence type="ECO:0000313" key="8">
    <source>
        <dbReference type="Proteomes" id="UP001293718"/>
    </source>
</evidence>
<reference evidence="7 8" key="1">
    <citation type="submission" date="2023-11" db="EMBL/GenBank/DDBJ databases">
        <title>Draft genome of Azohydromonas lata strain H1 (DSM1123), a polyhydroxyalkanoate producer.</title>
        <authorList>
            <person name="Traversa D."/>
            <person name="D'Addabbo P."/>
            <person name="Pazzani C."/>
            <person name="Manzari C."/>
            <person name="Chiara M."/>
            <person name="Scrascia M."/>
        </authorList>
    </citation>
    <scope>NUCLEOTIDE SEQUENCE [LARGE SCALE GENOMIC DNA]</scope>
    <source>
        <strain evidence="7 8">H1</strain>
    </source>
</reference>
<comment type="subunit">
    <text evidence="4">Component of the lipopolysaccharide transport and assembly complex. Interacts with LptE and LptA.</text>
</comment>
<feature type="domain" description="LptD C-terminal" evidence="6">
    <location>
        <begin position="308"/>
        <end position="679"/>
    </location>
</feature>
<keyword evidence="8" id="KW-1185">Reference proteome</keyword>
<dbReference type="HAMAP" id="MF_01411">
    <property type="entry name" value="LPS_assembly_LptD"/>
    <property type="match status" value="1"/>
</dbReference>
<comment type="caution">
    <text evidence="7">The sequence shown here is derived from an EMBL/GenBank/DDBJ whole genome shotgun (WGS) entry which is preliminary data.</text>
</comment>
<comment type="subcellular location">
    <subcellularLocation>
        <location evidence="4">Cell outer membrane</location>
    </subcellularLocation>
</comment>
<comment type="similarity">
    <text evidence="4">Belongs to the LptD family.</text>
</comment>
<evidence type="ECO:0000256" key="1">
    <source>
        <dbReference type="ARBA" id="ARBA00022729"/>
    </source>
</evidence>
<comment type="function">
    <text evidence="4">Together with LptE, is involved in the assembly of lipopolysaccharide (LPS) at the surface of the outer membrane.</text>
</comment>
<keyword evidence="2 4" id="KW-0472">Membrane</keyword>
<dbReference type="Pfam" id="PF03968">
    <property type="entry name" value="LptD_N"/>
    <property type="match status" value="1"/>
</dbReference>
<accession>A0ABU5ICM9</accession>
<dbReference type="InterPro" id="IPR050218">
    <property type="entry name" value="LptD"/>
</dbReference>
<dbReference type="InterPro" id="IPR007543">
    <property type="entry name" value="LptD_C"/>
</dbReference>
<evidence type="ECO:0000256" key="2">
    <source>
        <dbReference type="ARBA" id="ARBA00023136"/>
    </source>
</evidence>
<keyword evidence="1 4" id="KW-0732">Signal</keyword>
<evidence type="ECO:0000313" key="7">
    <source>
        <dbReference type="EMBL" id="MDZ5456420.1"/>
    </source>
</evidence>
<feature type="signal peptide" evidence="4">
    <location>
        <begin position="1"/>
        <end position="24"/>
    </location>
</feature>
<comment type="caution">
    <text evidence="4">Lacks conserved residue(s) required for the propagation of feature annotation.</text>
</comment>
<sequence precursor="true">MPRPRAERLLALALAAGLPLGAAAQVGAMDDFTPPPALPAAPAVPVPAPASAPARQQAGADANLPVDVQADRIGGRPDVDVEAEGEVDVRRGDVRVQADRVRFRQDTQVLKAEGNVRMSQQGNRAKGTELEYKLDTSQGYVLEPEYFIAVTKGGGTAERVDFLGPNRARIIEGNYTSCGLDGEGAPAWLLTAERVDLDMDANEGIARGGVLRFMGVPILAAPRLSFPLSDERKSGWLPPFINIDNRNGLDVAVPYYWNIAPNRDATLTPTLSARRGPGLNSEYRYLEPTYQGRLNLNLLPNDRVAGETRYAFGFEHSGTAYDMGYRTAGVRVSDDNYWKDFTRGTSALMNARTNPYLTPRLLGAEAQVDRGLGDLGLAGGQWRSYARVLSWQVLQDTDPAARITPPYERLPQIGLQGGAPLGGGLRMELQTEINRFSRAPSADPTTIEATRVHALGSLSRPWTTSWGWLTPKASFNAASYSFDQALSDGRTSTSRLIPTLSVDTGLVFERPFSLFGSNLRQTLEPRLLYVRTPYHAQSTPLFDSSVKDFNITSLYAENTFTGVDRVSDANQITAGVTSRFLDAAGGNEVGRFSVAQRVLLSDQRITADGVPITQRLSDLLLQGASTITQHWNADGTLQYKHQTGQVSSWTAGARYSPGPYRTLALRYRYTRDSSDQIEVGWQWPVYGTVPGSLIKRDSSGGCGGGGTLYAVGRTLYSKKESRLVDGIGGFEYDAGCWIFRAIGERISTGTAQATTRLMLQLELVGLSRLGTNPLQLLRTTVPGYLMLRDDPSGATPPPASYE</sequence>
<evidence type="ECO:0000259" key="6">
    <source>
        <dbReference type="Pfam" id="PF04453"/>
    </source>
</evidence>
<keyword evidence="3 4" id="KW-0998">Cell outer membrane</keyword>
<dbReference type="Proteomes" id="UP001293718">
    <property type="component" value="Unassembled WGS sequence"/>
</dbReference>
<evidence type="ECO:0000256" key="3">
    <source>
        <dbReference type="ARBA" id="ARBA00023237"/>
    </source>
</evidence>
<protein>
    <recommendedName>
        <fullName evidence="4">LPS-assembly protein LptD</fullName>
    </recommendedName>
</protein>
<dbReference type="PANTHER" id="PTHR30189:SF1">
    <property type="entry name" value="LPS-ASSEMBLY PROTEIN LPTD"/>
    <property type="match status" value="1"/>
</dbReference>
<dbReference type="InterPro" id="IPR020889">
    <property type="entry name" value="LipoPS_assembly_LptD"/>
</dbReference>
<feature type="domain" description="Organic solvent tolerance-like N-terminal" evidence="5">
    <location>
        <begin position="81"/>
        <end position="136"/>
    </location>
</feature>
<organism evidence="7 8">
    <name type="scientific">Azohydromonas lata</name>
    <dbReference type="NCBI Taxonomy" id="45677"/>
    <lineage>
        <taxon>Bacteria</taxon>
        <taxon>Pseudomonadati</taxon>
        <taxon>Pseudomonadota</taxon>
        <taxon>Betaproteobacteria</taxon>
        <taxon>Burkholderiales</taxon>
        <taxon>Sphaerotilaceae</taxon>
        <taxon>Azohydromonas</taxon>
    </lineage>
</organism>
<dbReference type="EMBL" id="JAXOJX010000008">
    <property type="protein sequence ID" value="MDZ5456420.1"/>
    <property type="molecule type" value="Genomic_DNA"/>
</dbReference>
<dbReference type="RefSeq" id="WP_322464978.1">
    <property type="nucleotide sequence ID" value="NZ_JAXOJX010000008.1"/>
</dbReference>
<evidence type="ECO:0000259" key="5">
    <source>
        <dbReference type="Pfam" id="PF03968"/>
    </source>
</evidence>
<evidence type="ECO:0000256" key="4">
    <source>
        <dbReference type="HAMAP-Rule" id="MF_01411"/>
    </source>
</evidence>
<proteinExistence type="inferred from homology"/>
<dbReference type="Gene3D" id="2.60.450.10">
    <property type="entry name" value="Lipopolysaccharide (LPS) transport protein A like domain"/>
    <property type="match status" value="1"/>
</dbReference>
<feature type="chain" id="PRO_5044929674" description="LPS-assembly protein LptD" evidence="4">
    <location>
        <begin position="25"/>
        <end position="802"/>
    </location>
</feature>
<dbReference type="Pfam" id="PF04453">
    <property type="entry name" value="LptD"/>
    <property type="match status" value="1"/>
</dbReference>
<gene>
    <name evidence="4 7" type="primary">lptD</name>
    <name evidence="7" type="ORF">SM757_07520</name>
</gene>
<name>A0ABU5ICM9_9BURK</name>
<dbReference type="InterPro" id="IPR005653">
    <property type="entry name" value="OstA-like_N"/>
</dbReference>